<organism evidence="3 5">
    <name type="scientific">Legionella steigerwaltii</name>
    <dbReference type="NCBI Taxonomy" id="460"/>
    <lineage>
        <taxon>Bacteria</taxon>
        <taxon>Pseudomonadati</taxon>
        <taxon>Pseudomonadota</taxon>
        <taxon>Gammaproteobacteria</taxon>
        <taxon>Legionellales</taxon>
        <taxon>Legionellaceae</taxon>
        <taxon>Legionella</taxon>
    </lineage>
</organism>
<keyword evidence="4" id="KW-1185">Reference proteome</keyword>
<evidence type="ECO:0000256" key="1">
    <source>
        <dbReference type="SAM" id="MobiDB-lite"/>
    </source>
</evidence>
<dbReference type="Proteomes" id="UP000054820">
    <property type="component" value="Unassembled WGS sequence"/>
</dbReference>
<dbReference type="RefSeq" id="WP_058475911.1">
    <property type="nucleotide sequence ID" value="NZ_CAAAIO010000003.1"/>
</dbReference>
<evidence type="ECO:0000313" key="3">
    <source>
        <dbReference type="EMBL" id="STY23212.1"/>
    </source>
</evidence>
<gene>
    <name evidence="2" type="ORF">Lstg_0326</name>
    <name evidence="3" type="ORF">NCTC11991_01816</name>
</gene>
<accession>A0A378LBB9</accession>
<evidence type="ECO:0000313" key="2">
    <source>
        <dbReference type="EMBL" id="KTD81099.1"/>
    </source>
</evidence>
<evidence type="ECO:0000313" key="5">
    <source>
        <dbReference type="Proteomes" id="UP000255110"/>
    </source>
</evidence>
<dbReference type="EMBL" id="UGOY01000001">
    <property type="protein sequence ID" value="STY23212.1"/>
    <property type="molecule type" value="Genomic_DNA"/>
</dbReference>
<reference evidence="2 4" key="1">
    <citation type="submission" date="2015-11" db="EMBL/GenBank/DDBJ databases">
        <title>Genomic analysis of 38 Legionella species identifies large and diverse effector repertoires.</title>
        <authorList>
            <person name="Burstein D."/>
            <person name="Amaro F."/>
            <person name="Zusman T."/>
            <person name="Lifshitz Z."/>
            <person name="Cohen O."/>
            <person name="Gilbert J.A."/>
            <person name="Pupko T."/>
            <person name="Shuman H.A."/>
            <person name="Segal G."/>
        </authorList>
    </citation>
    <scope>NUCLEOTIDE SEQUENCE [LARGE SCALE GENOMIC DNA]</scope>
    <source>
        <strain evidence="2 4">SC-18-C9</strain>
    </source>
</reference>
<feature type="compositionally biased region" description="Basic and acidic residues" evidence="1">
    <location>
        <begin position="1"/>
        <end position="32"/>
    </location>
</feature>
<proteinExistence type="predicted"/>
<dbReference type="AlphaFoldDB" id="A0A378LBB9"/>
<feature type="region of interest" description="Disordered" evidence="1">
    <location>
        <begin position="1"/>
        <end position="90"/>
    </location>
</feature>
<name>A0A378LBB9_9GAMM</name>
<dbReference type="EMBL" id="LNYZ01000001">
    <property type="protein sequence ID" value="KTD81099.1"/>
    <property type="molecule type" value="Genomic_DNA"/>
</dbReference>
<reference evidence="3 5" key="2">
    <citation type="submission" date="2018-06" db="EMBL/GenBank/DDBJ databases">
        <authorList>
            <consortium name="Pathogen Informatics"/>
            <person name="Doyle S."/>
        </authorList>
    </citation>
    <scope>NUCLEOTIDE SEQUENCE [LARGE SCALE GENOMIC DNA]</scope>
    <source>
        <strain evidence="3 5">NCTC11991</strain>
    </source>
</reference>
<dbReference type="Proteomes" id="UP000255110">
    <property type="component" value="Unassembled WGS sequence"/>
</dbReference>
<protein>
    <submittedName>
        <fullName evidence="3">Uncharacterized protein</fullName>
    </submittedName>
</protein>
<sequence length="90" mass="10308">MLEMLTDERLEKRGTREQAIDTPTKEQREETVQHQSGLVYHGPSYTFFENHPSPDSMSSESLSVQHTSDETDEEDTIEKGTQEKILQGPK</sequence>
<evidence type="ECO:0000313" key="4">
    <source>
        <dbReference type="Proteomes" id="UP000054820"/>
    </source>
</evidence>
<feature type="compositionally biased region" description="Low complexity" evidence="1">
    <location>
        <begin position="53"/>
        <end position="63"/>
    </location>
</feature>
<dbReference type="STRING" id="460.Lstg_0326"/>